<dbReference type="SMART" id="SM00588">
    <property type="entry name" value="NEUZ"/>
    <property type="match status" value="1"/>
</dbReference>
<dbReference type="PANTHER" id="PTHR12429">
    <property type="entry name" value="NEURALIZED"/>
    <property type="match status" value="1"/>
</dbReference>
<dbReference type="PROSITE" id="PS51065">
    <property type="entry name" value="NHR"/>
    <property type="match status" value="1"/>
</dbReference>
<evidence type="ECO:0000313" key="3">
    <source>
        <dbReference type="EMBL" id="VDI79435.1"/>
    </source>
</evidence>
<accession>A0A8B6HG81</accession>
<dbReference type="InterPro" id="IPR043136">
    <property type="entry name" value="B30.2/SPRY_sf"/>
</dbReference>
<name>A0A8B6HG81_MYTGA</name>
<gene>
    <name evidence="3" type="ORF">MGAL_10B041984</name>
</gene>
<comment type="caution">
    <text evidence="3">The sequence shown here is derived from an EMBL/GenBank/DDBJ whole genome shotgun (WGS) entry which is preliminary data.</text>
</comment>
<dbReference type="EMBL" id="UYJE01010074">
    <property type="protein sequence ID" value="VDI79435.1"/>
    <property type="molecule type" value="Genomic_DNA"/>
</dbReference>
<dbReference type="PROSITE" id="PS50105">
    <property type="entry name" value="SAM_DOMAIN"/>
    <property type="match status" value="1"/>
</dbReference>
<evidence type="ECO:0000313" key="4">
    <source>
        <dbReference type="Proteomes" id="UP000596742"/>
    </source>
</evidence>
<dbReference type="FunFam" id="2.60.120.920:FF:000001">
    <property type="entry name" value="neuralized-like protein 4 isoform X1"/>
    <property type="match status" value="1"/>
</dbReference>
<dbReference type="AlphaFoldDB" id="A0A8B6HG81"/>
<dbReference type="OrthoDB" id="6218569at2759"/>
<dbReference type="InterPro" id="IPR006573">
    <property type="entry name" value="NHR_dom"/>
</dbReference>
<feature type="domain" description="SAM" evidence="1">
    <location>
        <begin position="204"/>
        <end position="254"/>
    </location>
</feature>
<dbReference type="InterPro" id="IPR013320">
    <property type="entry name" value="ConA-like_dom_sf"/>
</dbReference>
<dbReference type="Gene3D" id="1.10.150.50">
    <property type="entry name" value="Transcription Factor, Ets-1"/>
    <property type="match status" value="1"/>
</dbReference>
<proteinExistence type="predicted"/>
<dbReference type="Proteomes" id="UP000596742">
    <property type="component" value="Unassembled WGS sequence"/>
</dbReference>
<dbReference type="GO" id="GO:0061630">
    <property type="term" value="F:ubiquitin protein ligase activity"/>
    <property type="evidence" value="ECO:0007669"/>
    <property type="project" value="TreeGrafter"/>
</dbReference>
<evidence type="ECO:0000259" key="1">
    <source>
        <dbReference type="PROSITE" id="PS50105"/>
    </source>
</evidence>
<dbReference type="InterPro" id="IPR001660">
    <property type="entry name" value="SAM"/>
</dbReference>
<dbReference type="CDD" id="cd12887">
    <property type="entry name" value="SPRY_NHR_like"/>
    <property type="match status" value="1"/>
</dbReference>
<dbReference type="InterPro" id="IPR037962">
    <property type="entry name" value="Neuralized"/>
</dbReference>
<reference evidence="3" key="1">
    <citation type="submission" date="2018-11" db="EMBL/GenBank/DDBJ databases">
        <authorList>
            <person name="Alioto T."/>
            <person name="Alioto T."/>
        </authorList>
    </citation>
    <scope>NUCLEOTIDE SEQUENCE</scope>
</reference>
<sequence>MWKFHRICGKQISLENNCTTAKRLNPTETSSDGICFTNTPLVNGKVYEIQVDELVQGWTYSLNLSVTTNIPPNLTEIRWAGKLKESWLLCGDYLYKNGKGISAYSLNSDTVQVGDKLGIMIASDSTLHFYLNGIDHGKAFSNLPEVVYGVVDLYGACCQVSIINKDCNSKKGNTENREFATGAGAGAQVAIKKAHNFSGRPADWNVQTVCEFIESIPNYAPYVEKFRSEQVNGAALLALDKKDLKEFFEMPLGLAVNVCLHLKKYEEKNK</sequence>
<dbReference type="InterPro" id="IPR013761">
    <property type="entry name" value="SAM/pointed_sf"/>
</dbReference>
<dbReference type="Pfam" id="PF00536">
    <property type="entry name" value="SAM_1"/>
    <property type="match status" value="1"/>
</dbReference>
<dbReference type="PANTHER" id="PTHR12429:SF8">
    <property type="entry name" value="NEURALIZED-LIKE PROTEIN 2"/>
    <property type="match status" value="1"/>
</dbReference>
<organism evidence="3 4">
    <name type="scientific">Mytilus galloprovincialis</name>
    <name type="common">Mediterranean mussel</name>
    <dbReference type="NCBI Taxonomy" id="29158"/>
    <lineage>
        <taxon>Eukaryota</taxon>
        <taxon>Metazoa</taxon>
        <taxon>Spiralia</taxon>
        <taxon>Lophotrochozoa</taxon>
        <taxon>Mollusca</taxon>
        <taxon>Bivalvia</taxon>
        <taxon>Autobranchia</taxon>
        <taxon>Pteriomorphia</taxon>
        <taxon>Mytilida</taxon>
        <taxon>Mytiloidea</taxon>
        <taxon>Mytilidae</taxon>
        <taxon>Mytilinae</taxon>
        <taxon>Mytilus</taxon>
    </lineage>
</organism>
<protein>
    <submittedName>
        <fullName evidence="3">Neuralized-like protein 4</fullName>
    </submittedName>
</protein>
<dbReference type="SUPFAM" id="SSF49899">
    <property type="entry name" value="Concanavalin A-like lectins/glucanases"/>
    <property type="match status" value="1"/>
</dbReference>
<dbReference type="Gene3D" id="2.60.120.920">
    <property type="match status" value="1"/>
</dbReference>
<dbReference type="Pfam" id="PF07177">
    <property type="entry name" value="Neuralized"/>
    <property type="match status" value="1"/>
</dbReference>
<evidence type="ECO:0000259" key="2">
    <source>
        <dbReference type="PROSITE" id="PS51065"/>
    </source>
</evidence>
<keyword evidence="4" id="KW-1185">Reference proteome</keyword>
<feature type="domain" description="NHR" evidence="2">
    <location>
        <begin position="1"/>
        <end position="165"/>
    </location>
</feature>
<dbReference type="SUPFAM" id="SSF47769">
    <property type="entry name" value="SAM/Pointed domain"/>
    <property type="match status" value="1"/>
</dbReference>